<evidence type="ECO:0000259" key="1">
    <source>
        <dbReference type="SMART" id="SM00382"/>
    </source>
</evidence>
<dbReference type="InterPro" id="IPR027417">
    <property type="entry name" value="P-loop_NTPase"/>
</dbReference>
<keyword evidence="2" id="KW-0547">Nucleotide-binding</keyword>
<keyword evidence="2" id="KW-0067">ATP-binding</keyword>
<organism evidence="2 3">
    <name type="scientific">Campylobacter novaezeelandiae</name>
    <dbReference type="NCBI Taxonomy" id="2267891"/>
    <lineage>
        <taxon>Bacteria</taxon>
        <taxon>Pseudomonadati</taxon>
        <taxon>Campylobacterota</taxon>
        <taxon>Epsilonproteobacteria</taxon>
        <taxon>Campylobacterales</taxon>
        <taxon>Campylobacteraceae</taxon>
        <taxon>Campylobacter</taxon>
    </lineage>
</organism>
<dbReference type="OrthoDB" id="9763659at2"/>
<dbReference type="InterPro" id="IPR051055">
    <property type="entry name" value="PIF1_helicase"/>
</dbReference>
<dbReference type="GO" id="GO:0000723">
    <property type="term" value="P:telomere maintenance"/>
    <property type="evidence" value="ECO:0007669"/>
    <property type="project" value="InterPro"/>
</dbReference>
<accession>A0A4V2JQD1</accession>
<comment type="caution">
    <text evidence="2">The sequence shown here is derived from an EMBL/GenBank/DDBJ whole genome shotgun (WGS) entry which is preliminary data.</text>
</comment>
<dbReference type="PANTHER" id="PTHR47642:SF5">
    <property type="entry name" value="ATP-DEPENDENT DNA HELICASE"/>
    <property type="match status" value="1"/>
</dbReference>
<dbReference type="InterPro" id="IPR010285">
    <property type="entry name" value="DNA_helicase_pif1-like_DEAD"/>
</dbReference>
<keyword evidence="2" id="KW-0347">Helicase</keyword>
<dbReference type="CDD" id="cd18809">
    <property type="entry name" value="SF1_C_RecD"/>
    <property type="match status" value="1"/>
</dbReference>
<dbReference type="AlphaFoldDB" id="A0A4V2JQD1"/>
<dbReference type="InterPro" id="IPR003593">
    <property type="entry name" value="AAA+_ATPase"/>
</dbReference>
<dbReference type="GO" id="GO:0006281">
    <property type="term" value="P:DNA repair"/>
    <property type="evidence" value="ECO:0007669"/>
    <property type="project" value="InterPro"/>
</dbReference>
<dbReference type="Pfam" id="PF05970">
    <property type="entry name" value="PIF1"/>
    <property type="match status" value="1"/>
</dbReference>
<evidence type="ECO:0000313" key="2">
    <source>
        <dbReference type="EMBL" id="TBR78886.1"/>
    </source>
</evidence>
<dbReference type="EMBL" id="QPGR01000018">
    <property type="protein sequence ID" value="TBR78886.1"/>
    <property type="molecule type" value="Genomic_DNA"/>
</dbReference>
<dbReference type="Gene3D" id="3.40.50.300">
    <property type="entry name" value="P-loop containing nucleotide triphosphate hydrolases"/>
    <property type="match status" value="2"/>
</dbReference>
<reference evidence="2 3" key="1">
    <citation type="submission" date="2018-07" db="EMBL/GenBank/DDBJ databases">
        <title>Campylobacter zealandensis sp. nov., isolated from birds and water in New Zealand.</title>
        <authorList>
            <person name="Wilkinson D.A."/>
            <person name="Biggs P.J."/>
            <person name="French N.P."/>
            <person name="Midwinter A.C."/>
        </authorList>
    </citation>
    <scope>NUCLEOTIDE SEQUENCE [LARGE SCALE GENOMIC DNA]</scope>
    <source>
        <strain evidence="2 3">B423b</strain>
    </source>
</reference>
<keyword evidence="3" id="KW-1185">Reference proteome</keyword>
<dbReference type="SMART" id="SM00382">
    <property type="entry name" value="AAA"/>
    <property type="match status" value="1"/>
</dbReference>
<protein>
    <submittedName>
        <fullName evidence="2">Helicase</fullName>
    </submittedName>
</protein>
<dbReference type="Proteomes" id="UP000292583">
    <property type="component" value="Unassembled WGS sequence"/>
</dbReference>
<evidence type="ECO:0000313" key="3">
    <source>
        <dbReference type="Proteomes" id="UP000292583"/>
    </source>
</evidence>
<dbReference type="RefSeq" id="WP_131186920.1">
    <property type="nucleotide sequence ID" value="NZ_QPGR01000018.1"/>
</dbReference>
<dbReference type="GO" id="GO:0003678">
    <property type="term" value="F:DNA helicase activity"/>
    <property type="evidence" value="ECO:0007669"/>
    <property type="project" value="InterPro"/>
</dbReference>
<feature type="domain" description="AAA+ ATPase" evidence="1">
    <location>
        <begin position="10"/>
        <end position="153"/>
    </location>
</feature>
<dbReference type="SUPFAM" id="SSF52540">
    <property type="entry name" value="P-loop containing nucleoside triphosphate hydrolases"/>
    <property type="match status" value="2"/>
</dbReference>
<gene>
    <name evidence="2" type="ORF">DU473_07565</name>
</gene>
<dbReference type="PANTHER" id="PTHR47642">
    <property type="entry name" value="ATP-DEPENDENT DNA HELICASE"/>
    <property type="match status" value="1"/>
</dbReference>
<name>A0A4V2JQD1_9BACT</name>
<keyword evidence="2" id="KW-0378">Hydrolase</keyword>
<proteinExistence type="predicted"/>
<sequence length="442" mass="51394">MLDKLEKILEKNNVFLSGGAGVGKSFLTNKLKAHYQKQGKSVISLGSTALSAFNINGITLHSFFCFGRSVNQNELTFYDKKQKEKIIKLNKILKKTDLIIIDEISMVSANIFDMIVLRLRNSSFNGKILIVGDFFQLPPVIKDDKQTLFSNSFYAFNSIFWNDLNFKFLKLSVSKRTDNEEFYNYLSFLRKGEINDTIFSYFEKLLIKDQIDEISDDFTLLCGINKKVDLINSQKLKKLESELVIFKAQVKKEDKSLEDKVLYSWIKSLNILEELKLKIGAKIIFCLNNWEKNYYNGEQGIVKDILEKDQEIYIEILKNNGTIILLEPYTFNMEELSQNQDNLEINIRASIRQFPIKLAYAITIHKSQGMSIEKLICDINNIFENGQLYVALSRAINPNNLKILYSRIDNFRSYFHNSLKIDTQVLEFYKKNNFLDLEKDEI</sequence>